<proteinExistence type="predicted"/>
<protein>
    <submittedName>
        <fullName evidence="2">Uncharacterized protein</fullName>
    </submittedName>
</protein>
<dbReference type="EMBL" id="VRLW01000001">
    <property type="protein sequence ID" value="KAA1258053.1"/>
    <property type="molecule type" value="Genomic_DNA"/>
</dbReference>
<reference evidence="2 3" key="1">
    <citation type="submission" date="2019-08" db="EMBL/GenBank/DDBJ databases">
        <title>Deep-cultivation of Planctomycetes and their phenomic and genomic characterization uncovers novel biology.</title>
        <authorList>
            <person name="Wiegand S."/>
            <person name="Jogler M."/>
            <person name="Boedeker C."/>
            <person name="Pinto D."/>
            <person name="Vollmers J."/>
            <person name="Rivas-Marin E."/>
            <person name="Kohn T."/>
            <person name="Peeters S.H."/>
            <person name="Heuer A."/>
            <person name="Rast P."/>
            <person name="Oberbeckmann S."/>
            <person name="Bunk B."/>
            <person name="Jeske O."/>
            <person name="Meyerdierks A."/>
            <person name="Storesund J.E."/>
            <person name="Kallscheuer N."/>
            <person name="Luecker S."/>
            <person name="Lage O.M."/>
            <person name="Pohl T."/>
            <person name="Merkel B.J."/>
            <person name="Hornburger P."/>
            <person name="Mueller R.-W."/>
            <person name="Bruemmer F."/>
            <person name="Labrenz M."/>
            <person name="Spormann A.M."/>
            <person name="Op Den Camp H."/>
            <person name="Overmann J."/>
            <person name="Amann R."/>
            <person name="Jetten M.S.M."/>
            <person name="Mascher T."/>
            <person name="Medema M.H."/>
            <person name="Devos D.P."/>
            <person name="Kaster A.-K."/>
            <person name="Ovreas L."/>
            <person name="Rohde M."/>
            <person name="Galperin M.Y."/>
            <person name="Jogler C."/>
        </authorList>
    </citation>
    <scope>NUCLEOTIDE SEQUENCE [LARGE SCALE GENOMIC DNA]</scope>
    <source>
        <strain evidence="2 3">LF1</strain>
    </source>
</reference>
<name>A0A5B1CF12_9BACT</name>
<comment type="caution">
    <text evidence="2">The sequence shown here is derived from an EMBL/GenBank/DDBJ whole genome shotgun (WGS) entry which is preliminary data.</text>
</comment>
<evidence type="ECO:0000256" key="1">
    <source>
        <dbReference type="SAM" id="MobiDB-lite"/>
    </source>
</evidence>
<sequence length="75" mass="8085">MALTYIQPKTQVRKVAKLLRLAANRVKTEEMPESLESSPEIGESALEISPPSVITVSRRRGSAGGGTDCNDDTRA</sequence>
<dbReference type="Proteomes" id="UP000322699">
    <property type="component" value="Unassembled WGS sequence"/>
</dbReference>
<gene>
    <name evidence="2" type="ORF">LF1_05680</name>
</gene>
<keyword evidence="3" id="KW-1185">Reference proteome</keyword>
<feature type="region of interest" description="Disordered" evidence="1">
    <location>
        <begin position="29"/>
        <end position="75"/>
    </location>
</feature>
<evidence type="ECO:0000313" key="2">
    <source>
        <dbReference type="EMBL" id="KAA1258053.1"/>
    </source>
</evidence>
<evidence type="ECO:0000313" key="3">
    <source>
        <dbReference type="Proteomes" id="UP000322699"/>
    </source>
</evidence>
<accession>A0A5B1CF12</accession>
<organism evidence="2 3">
    <name type="scientific">Rubripirellula obstinata</name>
    <dbReference type="NCBI Taxonomy" id="406547"/>
    <lineage>
        <taxon>Bacteria</taxon>
        <taxon>Pseudomonadati</taxon>
        <taxon>Planctomycetota</taxon>
        <taxon>Planctomycetia</taxon>
        <taxon>Pirellulales</taxon>
        <taxon>Pirellulaceae</taxon>
        <taxon>Rubripirellula</taxon>
    </lineage>
</organism>
<dbReference type="AlphaFoldDB" id="A0A5B1CF12"/>